<comment type="caution">
    <text evidence="1">The sequence shown here is derived from an EMBL/GenBank/DDBJ whole genome shotgun (WGS) entry which is preliminary data.</text>
</comment>
<dbReference type="AlphaFoldDB" id="A0A402BKU8"/>
<evidence type="ECO:0000313" key="1">
    <source>
        <dbReference type="EMBL" id="GCE31988.1"/>
    </source>
</evidence>
<reference evidence="2" key="1">
    <citation type="submission" date="2018-12" db="EMBL/GenBank/DDBJ databases">
        <title>Tengunoibacter tsumagoiensis gen. nov., sp. nov., Dictyobacter kobayashii sp. nov., D. alpinus sp. nov., and D. joshuensis sp. nov. and description of Dictyobacteraceae fam. nov. within the order Ktedonobacterales isolated from Tengu-no-mugimeshi.</title>
        <authorList>
            <person name="Wang C.M."/>
            <person name="Zheng Y."/>
            <person name="Sakai Y."/>
            <person name="Toyoda A."/>
            <person name="Minakuchi Y."/>
            <person name="Abe K."/>
            <person name="Yokota A."/>
            <person name="Yabe S."/>
        </authorList>
    </citation>
    <scope>NUCLEOTIDE SEQUENCE [LARGE SCALE GENOMIC DNA]</scope>
    <source>
        <strain evidence="2">Uno16</strain>
    </source>
</reference>
<keyword evidence="2" id="KW-1185">Reference proteome</keyword>
<accession>A0A402BKU8</accession>
<organism evidence="1 2">
    <name type="scientific">Dictyobacter alpinus</name>
    <dbReference type="NCBI Taxonomy" id="2014873"/>
    <lineage>
        <taxon>Bacteria</taxon>
        <taxon>Bacillati</taxon>
        <taxon>Chloroflexota</taxon>
        <taxon>Ktedonobacteria</taxon>
        <taxon>Ktedonobacterales</taxon>
        <taxon>Dictyobacteraceae</taxon>
        <taxon>Dictyobacter</taxon>
    </lineage>
</organism>
<evidence type="ECO:0000313" key="2">
    <source>
        <dbReference type="Proteomes" id="UP000287171"/>
    </source>
</evidence>
<protein>
    <submittedName>
        <fullName evidence="1">Uncharacterized protein</fullName>
    </submittedName>
</protein>
<dbReference type="RefSeq" id="WP_126632007.1">
    <property type="nucleotide sequence ID" value="NZ_BIFT01000003.1"/>
</dbReference>
<sequence length="351" mass="40365">MHVIPQTEAIRLYCGSAEDDWNTLPVEVGPFACISPVYGRTLATKSPNYVRLSPKTLAIVQDSGAFCDGPGQRLSFEAALRRQIKHAEQCSYADRVTHRASYDQLIDEKWDYQGRRRKSRWSEADAWEACITTIQAARFLSVHRENLRCIFSAQGVTASQYLSCVQGVLPYLQEGDMLGLGGFCILGRFPRQTMPIFREIIHEVIPFVGREGVRQIHIWGCLFAPALGELLWLCDQYGIKLSTDSAYPSLRPVLGRWGYASWADKTYTLRRPPNGPELGRQRKIHCWLVRRWLANFRDRELQHYRWRAIRQQHRIFEDEEAPVLSIIRKEDHENGYHLAVRENGLASMDSA</sequence>
<proteinExistence type="predicted"/>
<dbReference type="OrthoDB" id="9824576at2"/>
<dbReference type="EMBL" id="BIFT01000003">
    <property type="protein sequence ID" value="GCE31988.1"/>
    <property type="molecule type" value="Genomic_DNA"/>
</dbReference>
<gene>
    <name evidence="1" type="ORF">KDA_74720</name>
</gene>
<name>A0A402BKU8_9CHLR</name>
<dbReference type="Proteomes" id="UP000287171">
    <property type="component" value="Unassembled WGS sequence"/>
</dbReference>